<proteinExistence type="predicted"/>
<evidence type="ECO:0000313" key="1">
    <source>
        <dbReference type="EMBL" id="VVE59651.1"/>
    </source>
</evidence>
<dbReference type="AlphaFoldDB" id="A0A5E4ZE38"/>
<accession>A0A5E4ZE38</accession>
<protein>
    <submittedName>
        <fullName evidence="1">4,5-dihydroxyphthalate decarboxylase</fullName>
    </submittedName>
</protein>
<dbReference type="SUPFAM" id="SSF53850">
    <property type="entry name" value="Periplasmic binding protein-like II"/>
    <property type="match status" value="1"/>
</dbReference>
<reference evidence="1 2" key="1">
    <citation type="submission" date="2019-08" db="EMBL/GenBank/DDBJ databases">
        <authorList>
            <person name="Peeters C."/>
        </authorList>
    </citation>
    <scope>NUCLEOTIDE SEQUENCE [LARGE SCALE GENOMIC DNA]</scope>
    <source>
        <strain evidence="1 2">LMG 30175</strain>
    </source>
</reference>
<sequence length="376" mass="41243">MRSRTSAETGAGSATKIAARIEMSATVSAETTMKTETDMKTDAAEETPAMHLAVAMDRYAHTQPLFDGTIRMPGLALERVEVPLGQVFKRFWQDAPWPVVEMSLGKFVALLSRQTLDCIALPIFPYRVFRHGAWYVLHDNPLTPTQLRGKRVGLSDWPLTAAIYARALLTQQYGVALEDIHWVEAGLEAPSRITAEPTAVDGMDITRVADRSLVDLLRTGDLDAIIAPHLSAVSSEGLRHLLPDHARDARRDWRATGVFPIMHVMLLRGDVERDRPGTAAQLMAGFHAAKVHCMAEFDAAGATPYPLPLLDAHLADLRAIMGHDVWPYGVEPNRVTLDAFLNFAHAQGVTPYRMSIEEVFPLACEPAPPAGNSTAN</sequence>
<evidence type="ECO:0000313" key="2">
    <source>
        <dbReference type="Proteomes" id="UP000414233"/>
    </source>
</evidence>
<organism evidence="1 2">
    <name type="scientific">Pandoraea terrae</name>
    <dbReference type="NCBI Taxonomy" id="1537710"/>
    <lineage>
        <taxon>Bacteria</taxon>
        <taxon>Pseudomonadati</taxon>
        <taxon>Pseudomonadota</taxon>
        <taxon>Betaproteobacteria</taxon>
        <taxon>Burkholderiales</taxon>
        <taxon>Burkholderiaceae</taxon>
        <taxon>Pandoraea</taxon>
    </lineage>
</organism>
<keyword evidence="2" id="KW-1185">Reference proteome</keyword>
<gene>
    <name evidence="1" type="ORF">PTE30175_05568</name>
</gene>
<dbReference type="Proteomes" id="UP000414233">
    <property type="component" value="Unassembled WGS sequence"/>
</dbReference>
<dbReference type="EMBL" id="CABPRZ010000049">
    <property type="protein sequence ID" value="VVE59651.1"/>
    <property type="molecule type" value="Genomic_DNA"/>
</dbReference>
<name>A0A5E4ZE38_9BURK</name>